<organism evidence="4 5">
    <name type="scientific">Faecousia intestinalis</name>
    <dbReference type="NCBI Taxonomy" id="3133167"/>
    <lineage>
        <taxon>Bacteria</taxon>
        <taxon>Bacillati</taxon>
        <taxon>Bacillota</taxon>
        <taxon>Clostridia</taxon>
        <taxon>Eubacteriales</taxon>
        <taxon>Oscillospiraceae</taxon>
        <taxon>Faecousia</taxon>
    </lineage>
</organism>
<dbReference type="PANTHER" id="PTHR43308:SF5">
    <property type="entry name" value="S-LAYER PROTEIN _ PEPTIDOGLYCAN ENDO-BETA-N-ACETYLGLUCOSAMINIDASE"/>
    <property type="match status" value="1"/>
</dbReference>
<dbReference type="PROSITE" id="PS51272">
    <property type="entry name" value="SLH"/>
    <property type="match status" value="3"/>
</dbReference>
<keyword evidence="2" id="KW-0732">Signal</keyword>
<protein>
    <submittedName>
        <fullName evidence="4">S-layer homology domain-containing protein</fullName>
    </submittedName>
</protein>
<sequence>MKKRLFSLILAFALLLSAVPTVFAATHHEVVIDGVVYWVYPEEGYAEIHSTVRGSLPQVLEIPQYVNGYPVTRLDTFGLTDLEGVVGVILPDTMTFIDDISIAGFDLVFVGLPNNEVNIEKNFVGAHALDYYYLPQNFSLSPECSAYGSKLFASHTCVGYEKHRAFARDLIPMDAHPDSQYVPANSGVFRVDGNELTAIYLVSLRDPSFNGNLFVMDSAVNGMPITKVEGTCKNYNTSLVLGDYVRVVEDGAFTEEWGQIINDLYTPACLERLPANLPVKSGITTVYGTTGTYAEQYAKEHGLKFLDMAKTPFVDVPENEWYFPYVHDVYWLGLMNGTSETTFEPLATTSRAMVVQVLYNMSDRPRVYAQKAFDDVVEGQWYYDAVNWAKAVGVCNGTSETEFSPNDPVTREQLAAFLYRYAVLCGYTCIASGDLSGFSDRNRISDYAREPIQWAVGAGIINGTSPTTLEPRSNATRAEIATMLCRLVDFLTNN</sequence>
<dbReference type="EMBL" id="JBBMFF010000120">
    <property type="protein sequence ID" value="MEQ2510096.1"/>
    <property type="molecule type" value="Genomic_DNA"/>
</dbReference>
<evidence type="ECO:0000259" key="3">
    <source>
        <dbReference type="PROSITE" id="PS51272"/>
    </source>
</evidence>
<dbReference type="Proteomes" id="UP001491552">
    <property type="component" value="Unassembled WGS sequence"/>
</dbReference>
<dbReference type="InterPro" id="IPR001119">
    <property type="entry name" value="SLH_dom"/>
</dbReference>
<proteinExistence type="predicted"/>
<dbReference type="RefSeq" id="WP_349134799.1">
    <property type="nucleotide sequence ID" value="NZ_JBBMFF010000120.1"/>
</dbReference>
<keyword evidence="5" id="KW-1185">Reference proteome</keyword>
<feature type="domain" description="SLH" evidence="3">
    <location>
        <begin position="369"/>
        <end position="432"/>
    </location>
</feature>
<feature type="chain" id="PRO_5046828609" evidence="2">
    <location>
        <begin position="25"/>
        <end position="494"/>
    </location>
</feature>
<evidence type="ECO:0000256" key="2">
    <source>
        <dbReference type="SAM" id="SignalP"/>
    </source>
</evidence>
<feature type="signal peptide" evidence="2">
    <location>
        <begin position="1"/>
        <end position="24"/>
    </location>
</feature>
<reference evidence="4 5" key="1">
    <citation type="submission" date="2024-03" db="EMBL/GenBank/DDBJ databases">
        <title>Human intestinal bacterial collection.</title>
        <authorList>
            <person name="Pauvert C."/>
            <person name="Hitch T.C.A."/>
            <person name="Clavel T."/>
        </authorList>
    </citation>
    <scope>NUCLEOTIDE SEQUENCE [LARGE SCALE GENOMIC DNA]</scope>
    <source>
        <strain evidence="4 5">CLA-AA-H192</strain>
    </source>
</reference>
<dbReference type="PANTHER" id="PTHR43308">
    <property type="entry name" value="OUTER MEMBRANE PROTEIN ALPHA-RELATED"/>
    <property type="match status" value="1"/>
</dbReference>
<evidence type="ECO:0000313" key="5">
    <source>
        <dbReference type="Proteomes" id="UP001491552"/>
    </source>
</evidence>
<feature type="domain" description="SLH" evidence="3">
    <location>
        <begin position="309"/>
        <end position="368"/>
    </location>
</feature>
<comment type="caution">
    <text evidence="4">The sequence shown here is derived from an EMBL/GenBank/DDBJ whole genome shotgun (WGS) entry which is preliminary data.</text>
</comment>
<name>A0ABV1G3W2_9FIRM</name>
<evidence type="ECO:0000256" key="1">
    <source>
        <dbReference type="ARBA" id="ARBA00022737"/>
    </source>
</evidence>
<keyword evidence="1" id="KW-0677">Repeat</keyword>
<accession>A0ABV1G3W2</accession>
<dbReference type="Pfam" id="PF00395">
    <property type="entry name" value="SLH"/>
    <property type="match status" value="3"/>
</dbReference>
<feature type="domain" description="SLH" evidence="3">
    <location>
        <begin position="435"/>
        <end position="494"/>
    </location>
</feature>
<evidence type="ECO:0000313" key="4">
    <source>
        <dbReference type="EMBL" id="MEQ2510096.1"/>
    </source>
</evidence>
<dbReference type="InterPro" id="IPR051465">
    <property type="entry name" value="Cell_Envelope_Struct_Comp"/>
</dbReference>
<gene>
    <name evidence="4" type="ORF">WMO66_02330</name>
</gene>